<gene>
    <name evidence="2" type="ORF">B0T14DRAFT_563918</name>
</gene>
<keyword evidence="1" id="KW-0812">Transmembrane</keyword>
<evidence type="ECO:0000256" key="1">
    <source>
        <dbReference type="SAM" id="Phobius"/>
    </source>
</evidence>
<keyword evidence="1" id="KW-1133">Transmembrane helix</keyword>
<feature type="transmembrane region" description="Helical" evidence="1">
    <location>
        <begin position="161"/>
        <end position="190"/>
    </location>
</feature>
<proteinExistence type="predicted"/>
<dbReference type="Proteomes" id="UP001175000">
    <property type="component" value="Unassembled WGS sequence"/>
</dbReference>
<feature type="transmembrane region" description="Helical" evidence="1">
    <location>
        <begin position="390"/>
        <end position="411"/>
    </location>
</feature>
<dbReference type="EMBL" id="JAULSU010000003">
    <property type="protein sequence ID" value="KAK0622469.1"/>
    <property type="molecule type" value="Genomic_DNA"/>
</dbReference>
<feature type="transmembrane region" description="Helical" evidence="1">
    <location>
        <begin position="289"/>
        <end position="311"/>
    </location>
</feature>
<feature type="transmembrane region" description="Helical" evidence="1">
    <location>
        <begin position="348"/>
        <end position="370"/>
    </location>
</feature>
<comment type="caution">
    <text evidence="2">The sequence shown here is derived from an EMBL/GenBank/DDBJ whole genome shotgun (WGS) entry which is preliminary data.</text>
</comment>
<accession>A0AA39WVM6</accession>
<feature type="transmembrane region" description="Helical" evidence="1">
    <location>
        <begin position="116"/>
        <end position="140"/>
    </location>
</feature>
<reference evidence="2" key="1">
    <citation type="submission" date="2023-06" db="EMBL/GenBank/DDBJ databases">
        <title>Genome-scale phylogeny and comparative genomics of the fungal order Sordariales.</title>
        <authorList>
            <consortium name="Lawrence Berkeley National Laboratory"/>
            <person name="Hensen N."/>
            <person name="Bonometti L."/>
            <person name="Westerberg I."/>
            <person name="Brannstrom I.O."/>
            <person name="Guillou S."/>
            <person name="Cros-Aarteil S."/>
            <person name="Calhoun S."/>
            <person name="Haridas S."/>
            <person name="Kuo A."/>
            <person name="Mondo S."/>
            <person name="Pangilinan J."/>
            <person name="Riley R."/>
            <person name="Labutti K."/>
            <person name="Andreopoulos B."/>
            <person name="Lipzen A."/>
            <person name="Chen C."/>
            <person name="Yanf M."/>
            <person name="Daum C."/>
            <person name="Ng V."/>
            <person name="Clum A."/>
            <person name="Steindorff A."/>
            <person name="Ohm R."/>
            <person name="Martin F."/>
            <person name="Silar P."/>
            <person name="Natvig D."/>
            <person name="Lalanne C."/>
            <person name="Gautier V."/>
            <person name="Ament-Velasquez S.L."/>
            <person name="Kruys A."/>
            <person name="Hutchinson M.I."/>
            <person name="Powell A.J."/>
            <person name="Barry K."/>
            <person name="Miller A.N."/>
            <person name="Grigoriev I.V."/>
            <person name="Debuchy R."/>
            <person name="Gladieux P."/>
            <person name="Thoren M.H."/>
            <person name="Johannesson H."/>
        </authorList>
    </citation>
    <scope>NUCLEOTIDE SEQUENCE</scope>
    <source>
        <strain evidence="2">CBS 606.72</strain>
    </source>
</reference>
<keyword evidence="3" id="KW-1185">Reference proteome</keyword>
<evidence type="ECO:0000313" key="2">
    <source>
        <dbReference type="EMBL" id="KAK0622469.1"/>
    </source>
</evidence>
<name>A0AA39WVM6_9PEZI</name>
<keyword evidence="1" id="KW-0472">Membrane</keyword>
<organism evidence="2 3">
    <name type="scientific">Immersiella caudata</name>
    <dbReference type="NCBI Taxonomy" id="314043"/>
    <lineage>
        <taxon>Eukaryota</taxon>
        <taxon>Fungi</taxon>
        <taxon>Dikarya</taxon>
        <taxon>Ascomycota</taxon>
        <taxon>Pezizomycotina</taxon>
        <taxon>Sordariomycetes</taxon>
        <taxon>Sordariomycetidae</taxon>
        <taxon>Sordariales</taxon>
        <taxon>Lasiosphaeriaceae</taxon>
        <taxon>Immersiella</taxon>
    </lineage>
</organism>
<evidence type="ECO:0000313" key="3">
    <source>
        <dbReference type="Proteomes" id="UP001175000"/>
    </source>
</evidence>
<sequence>MAGNISSPIANWTLLDFDYDSDCTRAAGFWTSYYNNGWNAFVSLENFPYAQFIDFVQNAAPDPFANVSRGVIVDWIDNLNFTIKNGTNWPWQYHGGLVNCEPEVCYQLNWEGNPDLAGIGVLLSYAIEVVLATVFVFVLGPQYLHRLHESPSRTHRAKTPIWAAFQTSLGLFWDTALLFNLAVTVAALVAVAETRSMYINDFARMSSAVTWSAIALAWPLYRPTCHHRRARGFGLFIASALCAALMWCEWDNSPYGYANHEGSTFEWLCYQKHDGSTDMRITGETMGVIVVYLTGSMTSLYVALWLGLWALGVYYRLRPSTPSAVYQAPSPASSSSTQSPRKRWTRGILVMVWMVVAFTLMQLSLVAFIFKRAMTAVAAGPTFQGENRWGFGQVMSLAVWFPTAMDFLLIIRGNLRALKYRLPRGVDVMILDQSREAESKEGVTDSVEGFQFQQRGYGEQFRPPRAGGIG</sequence>
<feature type="transmembrane region" description="Helical" evidence="1">
    <location>
        <begin position="233"/>
        <end position="250"/>
    </location>
</feature>
<protein>
    <submittedName>
        <fullName evidence="2">Uncharacterized protein</fullName>
    </submittedName>
</protein>
<dbReference type="AlphaFoldDB" id="A0AA39WVM6"/>